<evidence type="ECO:0000313" key="12">
    <source>
        <dbReference type="Proteomes" id="UP001152561"/>
    </source>
</evidence>
<sequence length="687" mass="77599">MVENEESERWVERDFIKLNEKRGNLGFENEEKHEVENREKKPKIETFLSLALPDVSLSLAGSNRVQNGDLPANLWPGRSIKPSNNNTRSTWSNDFTAASLSCSFSHQYSHNPSCSLTWNSTENFDYSVTGSDRIWNCGEGTNGSVHSRFRPIGDGGVTLSNHVGESFNSIHRTTSSDKNSFFPSKLPARPRVDGQSGDSRGRGSGNVRRLDSMDGGRAHKVTRPERILREIVSESIPLMAQIVQELPDETVETTKEYLRNLITMPERKDEFIILQNRLDRRSDLTNQTLLKCHKIQLELLVAIKMGLGSFLSEKTRLPTTELVKIFLLERCRNVNCRRVLPVEDCDCKICSTKKGFCSECMCPVCLNFDCVSNTCSWVGCDACSHWCHAVCGIRRNLIKPGPSFKGPSGTTEMQFHCLGCGHASEMFGFVKDVFMSCAKDWSEETLMKELDCVGKIFQGSEDLKGKELHVKADGLRTKLVTKMISPSDACNFIFHFFSGSDDLSDFSSSNFPATDFSKKHAVTDLPASTSLIPKSSFYDVSSSSGRKETRPADHLPNDVNASFTPSKTIEDEWSVKPSKKDELDNLESIVRIKEAEARMFQSRADDARGEAGSLRKLARLKSEKLEEEYSQKLDKLCLRETERRRKKLEELKTLESSHCDYYEMKMRMHMEIAGLLNRMEAAKQLWV</sequence>
<gene>
    <name evidence="11" type="ORF">K7X08_007874</name>
</gene>
<evidence type="ECO:0000256" key="1">
    <source>
        <dbReference type="ARBA" id="ARBA00004123"/>
    </source>
</evidence>
<keyword evidence="3" id="KW-0863">Zinc-finger</keyword>
<feature type="compositionally biased region" description="Basic and acidic residues" evidence="8">
    <location>
        <begin position="208"/>
        <end position="218"/>
    </location>
</feature>
<dbReference type="PIRSF" id="PIRSF025218">
    <property type="entry name" value="DUF1423_pln"/>
    <property type="match status" value="1"/>
</dbReference>
<dbReference type="GO" id="GO:0010492">
    <property type="term" value="P:maintenance of shoot apical meristem identity"/>
    <property type="evidence" value="ECO:0007669"/>
    <property type="project" value="TreeGrafter"/>
</dbReference>
<comment type="subcellular location">
    <subcellularLocation>
        <location evidence="1 7">Nucleus</location>
    </subcellularLocation>
</comment>
<dbReference type="InterPro" id="IPR004082">
    <property type="entry name" value="OBERON"/>
</dbReference>
<name>A0A9Q1RPE5_9SOLA</name>
<dbReference type="Proteomes" id="UP001152561">
    <property type="component" value="Unassembled WGS sequence"/>
</dbReference>
<evidence type="ECO:0000256" key="3">
    <source>
        <dbReference type="ARBA" id="ARBA00022771"/>
    </source>
</evidence>
<feature type="domain" description="Oberon-like PHD finger" evidence="9">
    <location>
        <begin position="331"/>
        <end position="453"/>
    </location>
</feature>
<feature type="region of interest" description="Disordered" evidence="8">
    <location>
        <begin position="539"/>
        <end position="563"/>
    </location>
</feature>
<dbReference type="PANTHER" id="PTHR21736">
    <property type="entry name" value="VERNALIZATION-INSENSITIVE PROTEIN 3"/>
    <property type="match status" value="1"/>
</dbReference>
<feature type="region of interest" description="Disordered" evidence="8">
    <location>
        <begin position="172"/>
        <end position="218"/>
    </location>
</feature>
<evidence type="ECO:0000256" key="2">
    <source>
        <dbReference type="ARBA" id="ARBA00022723"/>
    </source>
</evidence>
<evidence type="ECO:0000259" key="10">
    <source>
        <dbReference type="Pfam" id="PF16312"/>
    </source>
</evidence>
<keyword evidence="12" id="KW-1185">Reference proteome</keyword>
<evidence type="ECO:0000256" key="4">
    <source>
        <dbReference type="ARBA" id="ARBA00022833"/>
    </source>
</evidence>
<evidence type="ECO:0000256" key="6">
    <source>
        <dbReference type="ARBA" id="ARBA00023242"/>
    </source>
</evidence>
<evidence type="ECO:0000256" key="7">
    <source>
        <dbReference type="PIRNR" id="PIRNR025218"/>
    </source>
</evidence>
<keyword evidence="6 7" id="KW-0539">Nucleus</keyword>
<dbReference type="Pfam" id="PF16312">
    <property type="entry name" value="Oberon_cc"/>
    <property type="match status" value="1"/>
</dbReference>
<dbReference type="Pfam" id="PF07227">
    <property type="entry name" value="PHD_Oberon"/>
    <property type="match status" value="1"/>
</dbReference>
<dbReference type="InterPro" id="IPR047578">
    <property type="entry name" value="OBE1-like_PHD"/>
</dbReference>
<evidence type="ECO:0000313" key="11">
    <source>
        <dbReference type="EMBL" id="KAJ8565298.1"/>
    </source>
</evidence>
<organism evidence="11 12">
    <name type="scientific">Anisodus acutangulus</name>
    <dbReference type="NCBI Taxonomy" id="402998"/>
    <lineage>
        <taxon>Eukaryota</taxon>
        <taxon>Viridiplantae</taxon>
        <taxon>Streptophyta</taxon>
        <taxon>Embryophyta</taxon>
        <taxon>Tracheophyta</taxon>
        <taxon>Spermatophyta</taxon>
        <taxon>Magnoliopsida</taxon>
        <taxon>eudicotyledons</taxon>
        <taxon>Gunneridae</taxon>
        <taxon>Pentapetalae</taxon>
        <taxon>asterids</taxon>
        <taxon>lamiids</taxon>
        <taxon>Solanales</taxon>
        <taxon>Solanaceae</taxon>
        <taxon>Solanoideae</taxon>
        <taxon>Hyoscyameae</taxon>
        <taxon>Anisodus</taxon>
    </lineage>
</organism>
<keyword evidence="5" id="KW-0175">Coiled coil</keyword>
<comment type="caution">
    <text evidence="11">The sequence shown here is derived from an EMBL/GenBank/DDBJ whole genome shotgun (WGS) entry which is preliminary data.</text>
</comment>
<comment type="function">
    <text evidence="7">Probable transcription factor.</text>
</comment>
<dbReference type="GO" id="GO:0010468">
    <property type="term" value="P:regulation of gene expression"/>
    <property type="evidence" value="ECO:0007669"/>
    <property type="project" value="TreeGrafter"/>
</dbReference>
<protein>
    <recommendedName>
        <fullName evidence="7">OBERON-like protein</fullName>
    </recommendedName>
</protein>
<dbReference type="InterPro" id="IPR032881">
    <property type="entry name" value="Oberon-like_PHD"/>
</dbReference>
<dbReference type="OrthoDB" id="1905265at2759"/>
<evidence type="ECO:0000259" key="9">
    <source>
        <dbReference type="Pfam" id="PF07227"/>
    </source>
</evidence>
<accession>A0A9Q1RPE5</accession>
<dbReference type="InterPro" id="IPR032535">
    <property type="entry name" value="Oberon_CC"/>
</dbReference>
<proteinExistence type="predicted"/>
<feature type="compositionally biased region" description="Basic and acidic residues" evidence="8">
    <location>
        <begin position="545"/>
        <end position="556"/>
    </location>
</feature>
<dbReference type="GO" id="GO:0010071">
    <property type="term" value="P:root meristem specification"/>
    <property type="evidence" value="ECO:0007669"/>
    <property type="project" value="TreeGrafter"/>
</dbReference>
<dbReference type="EMBL" id="JAJAGQ010000004">
    <property type="protein sequence ID" value="KAJ8565298.1"/>
    <property type="molecule type" value="Genomic_DNA"/>
</dbReference>
<dbReference type="GO" id="GO:0008270">
    <property type="term" value="F:zinc ion binding"/>
    <property type="evidence" value="ECO:0007669"/>
    <property type="project" value="UniProtKB-KW"/>
</dbReference>
<dbReference type="CDD" id="cd15612">
    <property type="entry name" value="PHD_OBE1_like"/>
    <property type="match status" value="1"/>
</dbReference>
<evidence type="ECO:0000256" key="8">
    <source>
        <dbReference type="SAM" id="MobiDB-lite"/>
    </source>
</evidence>
<keyword evidence="2 7" id="KW-0479">Metal-binding</keyword>
<dbReference type="PRINTS" id="PR01544">
    <property type="entry name" value="ARATH130DUF"/>
</dbReference>
<dbReference type="AlphaFoldDB" id="A0A9Q1RPE5"/>
<keyword evidence="4 7" id="KW-0862">Zinc</keyword>
<dbReference type="GO" id="GO:0010078">
    <property type="term" value="P:maintenance of root meristem identity"/>
    <property type="evidence" value="ECO:0007669"/>
    <property type="project" value="TreeGrafter"/>
</dbReference>
<feature type="compositionally biased region" description="Polar residues" evidence="8">
    <location>
        <begin position="172"/>
        <end position="182"/>
    </location>
</feature>
<dbReference type="PANTHER" id="PTHR21736:SF38">
    <property type="entry name" value="PROTEIN OBERON 3"/>
    <property type="match status" value="1"/>
</dbReference>
<reference evidence="12" key="1">
    <citation type="journal article" date="2023" name="Proc. Natl. Acad. Sci. U.S.A.">
        <title>Genomic and structural basis for evolution of tropane alkaloid biosynthesis.</title>
        <authorList>
            <person name="Wanga Y.-J."/>
            <person name="Taina T."/>
            <person name="Yua J.-Y."/>
            <person name="Lia J."/>
            <person name="Xua B."/>
            <person name="Chenc J."/>
            <person name="D'Auriad J.C."/>
            <person name="Huanga J.-P."/>
            <person name="Huanga S.-X."/>
        </authorList>
    </citation>
    <scope>NUCLEOTIDE SEQUENCE [LARGE SCALE GENOMIC DNA]</scope>
    <source>
        <strain evidence="12">cv. KIB-2019</strain>
    </source>
</reference>
<dbReference type="GO" id="GO:0005634">
    <property type="term" value="C:nucleus"/>
    <property type="evidence" value="ECO:0007669"/>
    <property type="project" value="UniProtKB-SubCell"/>
</dbReference>
<evidence type="ECO:0000256" key="5">
    <source>
        <dbReference type="ARBA" id="ARBA00023054"/>
    </source>
</evidence>
<feature type="domain" description="Oberon coiled-coil region" evidence="10">
    <location>
        <begin position="576"/>
        <end position="676"/>
    </location>
</feature>